<organism evidence="2 3">
    <name type="scientific">Hydnum rufescens UP504</name>
    <dbReference type="NCBI Taxonomy" id="1448309"/>
    <lineage>
        <taxon>Eukaryota</taxon>
        <taxon>Fungi</taxon>
        <taxon>Dikarya</taxon>
        <taxon>Basidiomycota</taxon>
        <taxon>Agaricomycotina</taxon>
        <taxon>Agaricomycetes</taxon>
        <taxon>Cantharellales</taxon>
        <taxon>Hydnaceae</taxon>
        <taxon>Hydnum</taxon>
    </lineage>
</organism>
<accession>A0A9P6AWZ4</accession>
<sequence>MPHKEMNHTPAVVGISTHEDPPRTITHLKMGSMNDNTPHKEMNHTPAVTWDNAKTSMNHTPAITGVWFYTRFLPEPPPNKPPPPLEMTTHLPTESCKCDPPNETQKQGHTMQGPGTQDKPHTHFGSHENRNPQTPKMTPTQYKTVPHTYFGGIQIKTPEMTTHPSSNPHPMVKCQATPLTTPTQTVQHPPKQMVPHPIRIKQNC</sequence>
<reference evidence="2" key="1">
    <citation type="journal article" date="2020" name="Nat. Commun.">
        <title>Large-scale genome sequencing of mycorrhizal fungi provides insights into the early evolution of symbiotic traits.</title>
        <authorList>
            <person name="Miyauchi S."/>
            <person name="Kiss E."/>
            <person name="Kuo A."/>
            <person name="Drula E."/>
            <person name="Kohler A."/>
            <person name="Sanchez-Garcia M."/>
            <person name="Morin E."/>
            <person name="Andreopoulos B."/>
            <person name="Barry K.W."/>
            <person name="Bonito G."/>
            <person name="Buee M."/>
            <person name="Carver A."/>
            <person name="Chen C."/>
            <person name="Cichocki N."/>
            <person name="Clum A."/>
            <person name="Culley D."/>
            <person name="Crous P.W."/>
            <person name="Fauchery L."/>
            <person name="Girlanda M."/>
            <person name="Hayes R.D."/>
            <person name="Keri Z."/>
            <person name="LaButti K."/>
            <person name="Lipzen A."/>
            <person name="Lombard V."/>
            <person name="Magnuson J."/>
            <person name="Maillard F."/>
            <person name="Murat C."/>
            <person name="Nolan M."/>
            <person name="Ohm R.A."/>
            <person name="Pangilinan J."/>
            <person name="Pereira M.F."/>
            <person name="Perotto S."/>
            <person name="Peter M."/>
            <person name="Pfister S."/>
            <person name="Riley R."/>
            <person name="Sitrit Y."/>
            <person name="Stielow J.B."/>
            <person name="Szollosi G."/>
            <person name="Zifcakova L."/>
            <person name="Stursova M."/>
            <person name="Spatafora J.W."/>
            <person name="Tedersoo L."/>
            <person name="Vaario L.M."/>
            <person name="Yamada A."/>
            <person name="Yan M."/>
            <person name="Wang P."/>
            <person name="Xu J."/>
            <person name="Bruns T."/>
            <person name="Baldrian P."/>
            <person name="Vilgalys R."/>
            <person name="Dunand C."/>
            <person name="Henrissat B."/>
            <person name="Grigoriev I.V."/>
            <person name="Hibbett D."/>
            <person name="Nagy L.G."/>
            <person name="Martin F.M."/>
        </authorList>
    </citation>
    <scope>NUCLEOTIDE SEQUENCE</scope>
    <source>
        <strain evidence="2">UP504</strain>
    </source>
</reference>
<feature type="region of interest" description="Disordered" evidence="1">
    <location>
        <begin position="1"/>
        <end position="21"/>
    </location>
</feature>
<protein>
    <submittedName>
        <fullName evidence="2">Uncharacterized protein</fullName>
    </submittedName>
</protein>
<gene>
    <name evidence="2" type="ORF">BS47DRAFT_1362549</name>
</gene>
<feature type="region of interest" description="Disordered" evidence="1">
    <location>
        <begin position="99"/>
        <end position="139"/>
    </location>
</feature>
<keyword evidence="3" id="KW-1185">Reference proteome</keyword>
<comment type="caution">
    <text evidence="2">The sequence shown here is derived from an EMBL/GenBank/DDBJ whole genome shotgun (WGS) entry which is preliminary data.</text>
</comment>
<evidence type="ECO:0000313" key="3">
    <source>
        <dbReference type="Proteomes" id="UP000886523"/>
    </source>
</evidence>
<evidence type="ECO:0000256" key="1">
    <source>
        <dbReference type="SAM" id="MobiDB-lite"/>
    </source>
</evidence>
<dbReference type="AlphaFoldDB" id="A0A9P6AWZ4"/>
<feature type="compositionally biased region" description="Basic and acidic residues" evidence="1">
    <location>
        <begin position="118"/>
        <end position="130"/>
    </location>
</feature>
<dbReference type="EMBL" id="MU128974">
    <property type="protein sequence ID" value="KAF9513359.1"/>
    <property type="molecule type" value="Genomic_DNA"/>
</dbReference>
<proteinExistence type="predicted"/>
<evidence type="ECO:0000313" key="2">
    <source>
        <dbReference type="EMBL" id="KAF9513359.1"/>
    </source>
</evidence>
<dbReference type="Proteomes" id="UP000886523">
    <property type="component" value="Unassembled WGS sequence"/>
</dbReference>
<feature type="compositionally biased region" description="Polar residues" evidence="1">
    <location>
        <begin position="102"/>
        <end position="115"/>
    </location>
</feature>
<name>A0A9P6AWZ4_9AGAM</name>